<dbReference type="AlphaFoldDB" id="A0A2W7RPY9"/>
<organism evidence="1 2">
    <name type="scientific">Algoriphagus chordae</name>
    <dbReference type="NCBI Taxonomy" id="237019"/>
    <lineage>
        <taxon>Bacteria</taxon>
        <taxon>Pseudomonadati</taxon>
        <taxon>Bacteroidota</taxon>
        <taxon>Cytophagia</taxon>
        <taxon>Cytophagales</taxon>
        <taxon>Cyclobacteriaceae</taxon>
        <taxon>Algoriphagus</taxon>
    </lineage>
</organism>
<dbReference type="Proteomes" id="UP000248882">
    <property type="component" value="Unassembled WGS sequence"/>
</dbReference>
<comment type="caution">
    <text evidence="1">The sequence shown here is derived from an EMBL/GenBank/DDBJ whole genome shotgun (WGS) entry which is preliminary data.</text>
</comment>
<gene>
    <name evidence="1" type="ORF">LV85_00496</name>
</gene>
<accession>A0A2W7RPY9</accession>
<evidence type="ECO:0000313" key="1">
    <source>
        <dbReference type="EMBL" id="PZX56569.1"/>
    </source>
</evidence>
<name>A0A2W7RPY9_9BACT</name>
<proteinExistence type="predicted"/>
<evidence type="ECO:0000313" key="2">
    <source>
        <dbReference type="Proteomes" id="UP000248882"/>
    </source>
</evidence>
<dbReference type="EMBL" id="QKZT01000002">
    <property type="protein sequence ID" value="PZX56569.1"/>
    <property type="molecule type" value="Genomic_DNA"/>
</dbReference>
<protein>
    <submittedName>
        <fullName evidence="1">Uncharacterized protein</fullName>
    </submittedName>
</protein>
<sequence length="125" mass="14616">MKKLNSLIYLFYYLLLWVVLPSTGLGERVFASEFGDRDYYTVTKSDTNFSDFHHCVNPDWNRISRQGSNDDWLSNTGHWPVLFSSIFKPQFRISEGEILNISFLSTPVYGALTAAKIIFPFHYFW</sequence>
<keyword evidence="2" id="KW-1185">Reference proteome</keyword>
<reference evidence="1 2" key="1">
    <citation type="submission" date="2018-06" db="EMBL/GenBank/DDBJ databases">
        <title>Genomic Encyclopedia of Archaeal and Bacterial Type Strains, Phase II (KMG-II): from individual species to whole genera.</title>
        <authorList>
            <person name="Goeker M."/>
        </authorList>
    </citation>
    <scope>NUCLEOTIDE SEQUENCE [LARGE SCALE GENOMIC DNA]</scope>
    <source>
        <strain evidence="1 2">DSM 19830</strain>
    </source>
</reference>
<dbReference type="RefSeq" id="WP_111316605.1">
    <property type="nucleotide sequence ID" value="NZ_QKZT01000002.1"/>
</dbReference>
<dbReference type="OrthoDB" id="826049at2"/>